<organism evidence="3 4">
    <name type="scientific">Araneus ventricosus</name>
    <name type="common">Orbweaver spider</name>
    <name type="synonym">Epeira ventricosa</name>
    <dbReference type="NCBI Taxonomy" id="182803"/>
    <lineage>
        <taxon>Eukaryota</taxon>
        <taxon>Metazoa</taxon>
        <taxon>Ecdysozoa</taxon>
        <taxon>Arthropoda</taxon>
        <taxon>Chelicerata</taxon>
        <taxon>Arachnida</taxon>
        <taxon>Araneae</taxon>
        <taxon>Araneomorphae</taxon>
        <taxon>Entelegynae</taxon>
        <taxon>Araneoidea</taxon>
        <taxon>Araneidae</taxon>
        <taxon>Araneus</taxon>
    </lineage>
</organism>
<feature type="region of interest" description="Disordered" evidence="1">
    <location>
        <begin position="93"/>
        <end position="112"/>
    </location>
</feature>
<dbReference type="InterPro" id="IPR043128">
    <property type="entry name" value="Rev_trsase/Diguanyl_cyclase"/>
</dbReference>
<dbReference type="EMBL" id="BGPR01151157">
    <property type="protein sequence ID" value="GBL57495.1"/>
    <property type="molecule type" value="Genomic_DNA"/>
</dbReference>
<dbReference type="InterPro" id="IPR008042">
    <property type="entry name" value="Retrotrans_Pao"/>
</dbReference>
<dbReference type="SUPFAM" id="SSF56672">
    <property type="entry name" value="DNA/RNA polymerases"/>
    <property type="match status" value="1"/>
</dbReference>
<feature type="domain" description="Reverse transcriptase" evidence="2">
    <location>
        <begin position="539"/>
        <end position="695"/>
    </location>
</feature>
<protein>
    <recommendedName>
        <fullName evidence="2">Reverse transcriptase domain-containing protein</fullName>
    </recommendedName>
</protein>
<dbReference type="GO" id="GO:0004190">
    <property type="term" value="F:aspartic-type endopeptidase activity"/>
    <property type="evidence" value="ECO:0007669"/>
    <property type="project" value="InterPro"/>
</dbReference>
<comment type="caution">
    <text evidence="3">The sequence shown here is derived from an EMBL/GenBank/DDBJ whole genome shotgun (WGS) entry which is preliminary data.</text>
</comment>
<dbReference type="Pfam" id="PF00078">
    <property type="entry name" value="RVT_1"/>
    <property type="match status" value="1"/>
</dbReference>
<proteinExistence type="predicted"/>
<dbReference type="Gene3D" id="3.30.70.270">
    <property type="match status" value="1"/>
</dbReference>
<dbReference type="PROSITE" id="PS00141">
    <property type="entry name" value="ASP_PROTEASE"/>
    <property type="match status" value="1"/>
</dbReference>
<reference evidence="3 4" key="1">
    <citation type="journal article" date="2019" name="Sci. Rep.">
        <title>Orb-weaving spider Araneus ventricosus genome elucidates the spidroin gene catalogue.</title>
        <authorList>
            <person name="Kono N."/>
            <person name="Nakamura H."/>
            <person name="Ohtoshi R."/>
            <person name="Moran D.A.P."/>
            <person name="Shinohara A."/>
            <person name="Yoshida Y."/>
            <person name="Fujiwara M."/>
            <person name="Mori M."/>
            <person name="Tomita M."/>
            <person name="Arakawa K."/>
        </authorList>
    </citation>
    <scope>NUCLEOTIDE SEQUENCE [LARGE SCALE GENOMIC DNA]</scope>
</reference>
<dbReference type="Gene3D" id="2.40.70.10">
    <property type="entry name" value="Acid Proteases"/>
    <property type="match status" value="1"/>
</dbReference>
<evidence type="ECO:0000256" key="1">
    <source>
        <dbReference type="SAM" id="MobiDB-lite"/>
    </source>
</evidence>
<dbReference type="PANTHER" id="PTHR47331">
    <property type="entry name" value="PHD-TYPE DOMAIN-CONTAINING PROTEIN"/>
    <property type="match status" value="1"/>
</dbReference>
<dbReference type="GO" id="GO:0006508">
    <property type="term" value="P:proteolysis"/>
    <property type="evidence" value="ECO:0007669"/>
    <property type="project" value="InterPro"/>
</dbReference>
<dbReference type="AlphaFoldDB" id="A0A4Y1ZMA5"/>
<accession>A0A4Y1ZMA5</accession>
<dbReference type="OrthoDB" id="6436423at2759"/>
<feature type="non-terminal residue" evidence="3">
    <location>
        <position position="1013"/>
    </location>
</feature>
<dbReference type="InterPro" id="IPR021109">
    <property type="entry name" value="Peptidase_aspartic_dom_sf"/>
</dbReference>
<gene>
    <name evidence="3" type="ORF">AVEN_76566_1</name>
</gene>
<dbReference type="Pfam" id="PF05380">
    <property type="entry name" value="Peptidase_A17"/>
    <property type="match status" value="1"/>
</dbReference>
<evidence type="ECO:0000259" key="2">
    <source>
        <dbReference type="Pfam" id="PF00078"/>
    </source>
</evidence>
<dbReference type="GO" id="GO:0071897">
    <property type="term" value="P:DNA biosynthetic process"/>
    <property type="evidence" value="ECO:0007669"/>
    <property type="project" value="UniProtKB-ARBA"/>
</dbReference>
<dbReference type="Proteomes" id="UP000499080">
    <property type="component" value="Unassembled WGS sequence"/>
</dbReference>
<dbReference type="Gene3D" id="3.10.10.10">
    <property type="entry name" value="HIV Type 1 Reverse Transcriptase, subunit A, domain 1"/>
    <property type="match status" value="1"/>
</dbReference>
<feature type="compositionally biased region" description="Polar residues" evidence="1">
    <location>
        <begin position="101"/>
        <end position="112"/>
    </location>
</feature>
<dbReference type="InterPro" id="IPR000477">
    <property type="entry name" value="RT_dom"/>
</dbReference>
<dbReference type="InterPro" id="IPR043502">
    <property type="entry name" value="DNA/RNA_pol_sf"/>
</dbReference>
<evidence type="ECO:0000313" key="3">
    <source>
        <dbReference type="EMBL" id="GBL57495.1"/>
    </source>
</evidence>
<evidence type="ECO:0000313" key="4">
    <source>
        <dbReference type="Proteomes" id="UP000499080"/>
    </source>
</evidence>
<sequence length="1013" mass="115187">MQKLLSVTPLKRSNDVKGLRQFFDMCQTQIRSLESLGVAFESFSALLCPLILNCLPYDLVLEFNKETDGSEYKLDKLLKFLNKEISARERAESSFSAHISPHQNKISPERSSLPKNLYRDSSGVKIDSRKHSLNKNPSTIPTAANFIATSGEGNEPCVFCGQPSHSTSRCVLDRGKSLRERKDILMKKGACFRCLKVSRHLSRDCKVKLNPCSLCGKRHHDILCFSSNNSSKENNEKIVTDEDTTLSNNSRSKEVLLQTLVVCIKGKRSDTFVRVILDTGSQKSYISKFIAEKLQLKCMGEETTVHGLFGGIERSEKHKKYVVTLSDVFNSYSCEIEVMDQERISTPIPKLNDSELLNELKEHGIFVSGASMSESYCLFEREPNEIHILLGADVIGNLLKGEEVKHLRGGLVAVNTHLGWTVMGKLKVEKEKHSNVLLSLYAARDHFARNLSRDEEGRYVVSLPWIQDHPPLLNCKNLAERRLKNCVRSLERSGNLGNYEAGFNSWLDEDIIEEVQKDADTKNEHYLPHHPVYKDNSTTKIRPVFDGSAKEKNSSSINECLEKGPNLVELIPAIINKFRLREFGITADIEKAFLQIGLQEDDKPFLRFLWWENGDKENTKIYQHKRVVFGISSSPFLLGATLEHHLKQVTGHLEVTAQKLLESFYVDNCVTSVDNEEELRRFMIESREILSPAKFNLRGWEHTGVSAGGREESSCFGRKILSAVHRIFDPIGFTCPVTLKPKILLQECWKLGVTWDTELPFSISRKFEKWKEQLKCLNNLEIPRCISKELSPNSDLSLHVFCDASKTAYASCVFLRTEIDGTITCQLVQARARVAPIKAITIPRLELLACTIGSRLANTTKSDLGLEDVPICCWSDSVNVLYWIKGKENWGTFVNNRVQEIRRLTNPEDWKHIAGILNPADLPSRGCSAEELTESLWWEGPSWLKKPREEWPLSEACPDFAIINSERKRTVASTINSELKELNYLSEISSYEKIIRVTAWIFRFYNNIRKQQN</sequence>
<dbReference type="InterPro" id="IPR001969">
    <property type="entry name" value="Aspartic_peptidase_AS"/>
</dbReference>
<keyword evidence="4" id="KW-1185">Reference proteome</keyword>
<name>A0A4Y1ZMA5_ARAVE</name>